<dbReference type="EMBL" id="JAIWYP010000013">
    <property type="protein sequence ID" value="KAH3716582.1"/>
    <property type="molecule type" value="Genomic_DNA"/>
</dbReference>
<reference evidence="1" key="2">
    <citation type="submission" date="2020-11" db="EMBL/GenBank/DDBJ databases">
        <authorList>
            <person name="McCartney M.A."/>
            <person name="Auch B."/>
            <person name="Kono T."/>
            <person name="Mallez S."/>
            <person name="Becker A."/>
            <person name="Gohl D.M."/>
            <person name="Silverstein K.A.T."/>
            <person name="Koren S."/>
            <person name="Bechman K.B."/>
            <person name="Herman A."/>
            <person name="Abrahante J.E."/>
            <person name="Garbe J."/>
        </authorList>
    </citation>
    <scope>NUCLEOTIDE SEQUENCE</scope>
    <source>
        <strain evidence="1">Duluth1</strain>
        <tissue evidence="1">Whole animal</tissue>
    </source>
</reference>
<keyword evidence="2" id="KW-1185">Reference proteome</keyword>
<accession>A0A9D4HEW8</accession>
<evidence type="ECO:0000313" key="1">
    <source>
        <dbReference type="EMBL" id="KAH3716582.1"/>
    </source>
</evidence>
<gene>
    <name evidence="1" type="ORF">DPMN_059306</name>
</gene>
<reference evidence="1" key="1">
    <citation type="journal article" date="2019" name="bioRxiv">
        <title>The Genome of the Zebra Mussel, Dreissena polymorpha: A Resource for Invasive Species Research.</title>
        <authorList>
            <person name="McCartney M.A."/>
            <person name="Auch B."/>
            <person name="Kono T."/>
            <person name="Mallez S."/>
            <person name="Zhang Y."/>
            <person name="Obille A."/>
            <person name="Becker A."/>
            <person name="Abrahante J.E."/>
            <person name="Garbe J."/>
            <person name="Badalamenti J.P."/>
            <person name="Herman A."/>
            <person name="Mangelson H."/>
            <person name="Liachko I."/>
            <person name="Sullivan S."/>
            <person name="Sone E.D."/>
            <person name="Koren S."/>
            <person name="Silverstein K.A.T."/>
            <person name="Beckman K.B."/>
            <person name="Gohl D.M."/>
        </authorList>
    </citation>
    <scope>NUCLEOTIDE SEQUENCE</scope>
    <source>
        <strain evidence="1">Duluth1</strain>
        <tissue evidence="1">Whole animal</tissue>
    </source>
</reference>
<dbReference type="AlphaFoldDB" id="A0A9D4HEW8"/>
<sequence>MPEHNKRIIKCMYNQRDTTTTNPNTHDYCFYCSYYYYYYNFYYCYCWWCCNYYYSYY</sequence>
<protein>
    <submittedName>
        <fullName evidence="1">Uncharacterized protein</fullName>
    </submittedName>
</protein>
<evidence type="ECO:0000313" key="2">
    <source>
        <dbReference type="Proteomes" id="UP000828390"/>
    </source>
</evidence>
<name>A0A9D4HEW8_DREPO</name>
<comment type="caution">
    <text evidence="1">The sequence shown here is derived from an EMBL/GenBank/DDBJ whole genome shotgun (WGS) entry which is preliminary data.</text>
</comment>
<proteinExistence type="predicted"/>
<dbReference type="Proteomes" id="UP000828390">
    <property type="component" value="Unassembled WGS sequence"/>
</dbReference>
<organism evidence="1 2">
    <name type="scientific">Dreissena polymorpha</name>
    <name type="common">Zebra mussel</name>
    <name type="synonym">Mytilus polymorpha</name>
    <dbReference type="NCBI Taxonomy" id="45954"/>
    <lineage>
        <taxon>Eukaryota</taxon>
        <taxon>Metazoa</taxon>
        <taxon>Spiralia</taxon>
        <taxon>Lophotrochozoa</taxon>
        <taxon>Mollusca</taxon>
        <taxon>Bivalvia</taxon>
        <taxon>Autobranchia</taxon>
        <taxon>Heteroconchia</taxon>
        <taxon>Euheterodonta</taxon>
        <taxon>Imparidentia</taxon>
        <taxon>Neoheterodontei</taxon>
        <taxon>Myida</taxon>
        <taxon>Dreissenoidea</taxon>
        <taxon>Dreissenidae</taxon>
        <taxon>Dreissena</taxon>
    </lineage>
</organism>